<comment type="caution">
    <text evidence="1">The sequence shown here is derived from an EMBL/GenBank/DDBJ whole genome shotgun (WGS) entry which is preliminary data.</text>
</comment>
<sequence length="116" mass="13132">MKTQNANESFNALIWKRCPKTEFASLRTVETAVAMAVLEYNLGPKGFERILKKMGICPGSHHEEHTRKATQQKILKAKVKALDTSKTTQKRRKLEAIANEQKRIEEEGPTYGAGEF</sequence>
<protein>
    <submittedName>
        <fullName evidence="1">Uncharacterized protein</fullName>
    </submittedName>
</protein>
<keyword evidence="2" id="KW-1185">Reference proteome</keyword>
<dbReference type="EMBL" id="JABSTQ010010935">
    <property type="protein sequence ID" value="KAG0416631.1"/>
    <property type="molecule type" value="Genomic_DNA"/>
</dbReference>
<organism evidence="1 2">
    <name type="scientific">Ixodes persulcatus</name>
    <name type="common">Taiga tick</name>
    <dbReference type="NCBI Taxonomy" id="34615"/>
    <lineage>
        <taxon>Eukaryota</taxon>
        <taxon>Metazoa</taxon>
        <taxon>Ecdysozoa</taxon>
        <taxon>Arthropoda</taxon>
        <taxon>Chelicerata</taxon>
        <taxon>Arachnida</taxon>
        <taxon>Acari</taxon>
        <taxon>Parasitiformes</taxon>
        <taxon>Ixodida</taxon>
        <taxon>Ixodoidea</taxon>
        <taxon>Ixodidae</taxon>
        <taxon>Ixodinae</taxon>
        <taxon>Ixodes</taxon>
    </lineage>
</organism>
<gene>
    <name evidence="1" type="ORF">HPB47_006265</name>
</gene>
<accession>A0AC60PAU7</accession>
<dbReference type="Proteomes" id="UP000805193">
    <property type="component" value="Unassembled WGS sequence"/>
</dbReference>
<name>A0AC60PAU7_IXOPE</name>
<reference evidence="1 2" key="1">
    <citation type="journal article" date="2020" name="Cell">
        <title>Large-Scale Comparative Analyses of Tick Genomes Elucidate Their Genetic Diversity and Vector Capacities.</title>
        <authorList>
            <consortium name="Tick Genome and Microbiome Consortium (TIGMIC)"/>
            <person name="Jia N."/>
            <person name="Wang J."/>
            <person name="Shi W."/>
            <person name="Du L."/>
            <person name="Sun Y."/>
            <person name="Zhan W."/>
            <person name="Jiang J.F."/>
            <person name="Wang Q."/>
            <person name="Zhang B."/>
            <person name="Ji P."/>
            <person name="Bell-Sakyi L."/>
            <person name="Cui X.M."/>
            <person name="Yuan T.T."/>
            <person name="Jiang B.G."/>
            <person name="Yang W.F."/>
            <person name="Lam T.T."/>
            <person name="Chang Q.C."/>
            <person name="Ding S.J."/>
            <person name="Wang X.J."/>
            <person name="Zhu J.G."/>
            <person name="Ruan X.D."/>
            <person name="Zhao L."/>
            <person name="Wei J.T."/>
            <person name="Ye R.Z."/>
            <person name="Que T.C."/>
            <person name="Du C.H."/>
            <person name="Zhou Y.H."/>
            <person name="Cheng J.X."/>
            <person name="Dai P.F."/>
            <person name="Guo W.B."/>
            <person name="Han X.H."/>
            <person name="Huang E.J."/>
            <person name="Li L.F."/>
            <person name="Wei W."/>
            <person name="Gao Y.C."/>
            <person name="Liu J.Z."/>
            <person name="Shao H.Z."/>
            <person name="Wang X."/>
            <person name="Wang C.C."/>
            <person name="Yang T.C."/>
            <person name="Huo Q.B."/>
            <person name="Li W."/>
            <person name="Chen H.Y."/>
            <person name="Chen S.E."/>
            <person name="Zhou L.G."/>
            <person name="Ni X.B."/>
            <person name="Tian J.H."/>
            <person name="Sheng Y."/>
            <person name="Liu T."/>
            <person name="Pan Y.S."/>
            <person name="Xia L.Y."/>
            <person name="Li J."/>
            <person name="Zhao F."/>
            <person name="Cao W.C."/>
        </authorList>
    </citation>
    <scope>NUCLEOTIDE SEQUENCE [LARGE SCALE GENOMIC DNA]</scope>
    <source>
        <strain evidence="1">Iper-2018</strain>
    </source>
</reference>
<evidence type="ECO:0000313" key="2">
    <source>
        <dbReference type="Proteomes" id="UP000805193"/>
    </source>
</evidence>
<proteinExistence type="predicted"/>
<evidence type="ECO:0000313" key="1">
    <source>
        <dbReference type="EMBL" id="KAG0416631.1"/>
    </source>
</evidence>